<sequence length="224" mass="23588">MTDDDFNFDYARRERMGLDESVFCDGKSVGQIAAICTDAKKIDAGLLLTRLEASVFARLPEDLRDLMDYHALSRTAFFGPVRAMAVIGKVVVVAAGTSDTPVAYEAARTLRHAGVEAALIADVGVAGLWRLTNRIEDIRRYPIIIAVAGMDAALASVLGGLVSSAMICVPTSVGYGAADHGRTALSAMLASCASGLTVCNIDNGYGAACAALRILNTMSNLPRD</sequence>
<protein>
    <recommendedName>
        <fullName evidence="1">PurE domain-containing protein</fullName>
    </recommendedName>
</protein>
<dbReference type="SUPFAM" id="SSF52255">
    <property type="entry name" value="N5-CAIR mutase (phosphoribosylaminoimidazole carboxylase, PurE)"/>
    <property type="match status" value="1"/>
</dbReference>
<dbReference type="PANTHER" id="PTHR43064">
    <property type="entry name" value="PHOSPHORIBOSYLAMINOIMIDAZOLE CARBOXYLASE-RELATED"/>
    <property type="match status" value="1"/>
</dbReference>
<name>A0A7W6BFW5_9HYPH</name>
<gene>
    <name evidence="2" type="ORF">GGQ65_004959</name>
</gene>
<evidence type="ECO:0000313" key="2">
    <source>
        <dbReference type="EMBL" id="MBB3917640.1"/>
    </source>
</evidence>
<dbReference type="NCBIfam" id="NF033503">
    <property type="entry name" value="LarB"/>
    <property type="match status" value="1"/>
</dbReference>
<comment type="caution">
    <text evidence="2">The sequence shown here is derived from an EMBL/GenBank/DDBJ whole genome shotgun (WGS) entry which is preliminary data.</text>
</comment>
<dbReference type="InterPro" id="IPR039476">
    <property type="entry name" value="P2CMN_synthase_LarB"/>
</dbReference>
<dbReference type="Pfam" id="PF00731">
    <property type="entry name" value="AIRC"/>
    <property type="match status" value="1"/>
</dbReference>
<dbReference type="InterPro" id="IPR000031">
    <property type="entry name" value="PurE_dom"/>
</dbReference>
<organism evidence="2 3">
    <name type="scientific">Rhizobium fabae</name>
    <dbReference type="NCBI Taxonomy" id="573179"/>
    <lineage>
        <taxon>Bacteria</taxon>
        <taxon>Pseudomonadati</taxon>
        <taxon>Pseudomonadota</taxon>
        <taxon>Alphaproteobacteria</taxon>
        <taxon>Hyphomicrobiales</taxon>
        <taxon>Rhizobiaceae</taxon>
        <taxon>Rhizobium/Agrobacterium group</taxon>
        <taxon>Rhizobium</taxon>
    </lineage>
</organism>
<dbReference type="EMBL" id="JACIDG010000014">
    <property type="protein sequence ID" value="MBB3917640.1"/>
    <property type="molecule type" value="Genomic_DNA"/>
</dbReference>
<dbReference type="RefSeq" id="WP_183604952.1">
    <property type="nucleotide sequence ID" value="NZ_JACIDG010000014.1"/>
</dbReference>
<feature type="domain" description="PurE" evidence="1">
    <location>
        <begin position="88"/>
        <end position="220"/>
    </location>
</feature>
<proteinExistence type="predicted"/>
<dbReference type="GO" id="GO:0006189">
    <property type="term" value="P:'de novo' IMP biosynthetic process"/>
    <property type="evidence" value="ECO:0007669"/>
    <property type="project" value="InterPro"/>
</dbReference>
<evidence type="ECO:0000313" key="3">
    <source>
        <dbReference type="Proteomes" id="UP000545490"/>
    </source>
</evidence>
<evidence type="ECO:0000259" key="1">
    <source>
        <dbReference type="SMART" id="SM01001"/>
    </source>
</evidence>
<dbReference type="SMART" id="SM01001">
    <property type="entry name" value="AIRC"/>
    <property type="match status" value="1"/>
</dbReference>
<dbReference type="Proteomes" id="UP000545490">
    <property type="component" value="Unassembled WGS sequence"/>
</dbReference>
<dbReference type="PANTHER" id="PTHR43064:SF1">
    <property type="entry name" value="SLL1489 PROTEIN"/>
    <property type="match status" value="1"/>
</dbReference>
<dbReference type="AlphaFoldDB" id="A0A7W6BFW5"/>
<reference evidence="2 3" key="1">
    <citation type="submission" date="2020-08" db="EMBL/GenBank/DDBJ databases">
        <title>Genomic Encyclopedia of Type Strains, Phase IV (KMG-IV): sequencing the most valuable type-strain genomes for metagenomic binning, comparative biology and taxonomic classification.</title>
        <authorList>
            <person name="Goeker M."/>
        </authorList>
    </citation>
    <scope>NUCLEOTIDE SEQUENCE [LARGE SCALE GENOMIC DNA]</scope>
    <source>
        <strain evidence="2 3">DSM 19331</strain>
    </source>
</reference>
<accession>A0A7W6BFW5</accession>
<dbReference type="Gene3D" id="3.40.50.1970">
    <property type="match status" value="1"/>
</dbReference>
<dbReference type="GO" id="GO:0016787">
    <property type="term" value="F:hydrolase activity"/>
    <property type="evidence" value="ECO:0007669"/>
    <property type="project" value="InterPro"/>
</dbReference>